<keyword evidence="5" id="KW-1185">Reference proteome</keyword>
<dbReference type="RefSeq" id="WP_117001471.1">
    <property type="nucleotide sequence ID" value="NZ_BMJS01000002.1"/>
</dbReference>
<dbReference type="SUPFAM" id="SSF51735">
    <property type="entry name" value="NAD(P)-binding Rossmann-fold domains"/>
    <property type="match status" value="1"/>
</dbReference>
<evidence type="ECO:0000256" key="1">
    <source>
        <dbReference type="ARBA" id="ARBA00006484"/>
    </source>
</evidence>
<dbReference type="InterPro" id="IPR002347">
    <property type="entry name" value="SDR_fam"/>
</dbReference>
<name>A0A8J3E7X1_9GAMM</name>
<dbReference type="CDD" id="cd05374">
    <property type="entry name" value="17beta-HSD-like_SDR_c"/>
    <property type="match status" value="1"/>
</dbReference>
<dbReference type="EMBL" id="BMJS01000002">
    <property type="protein sequence ID" value="GGF89652.1"/>
    <property type="molecule type" value="Genomic_DNA"/>
</dbReference>
<dbReference type="InterPro" id="IPR036291">
    <property type="entry name" value="NAD(P)-bd_dom_sf"/>
</dbReference>
<evidence type="ECO:0000313" key="5">
    <source>
        <dbReference type="Proteomes" id="UP000636949"/>
    </source>
</evidence>
<dbReference type="Pfam" id="PF00106">
    <property type="entry name" value="adh_short"/>
    <property type="match status" value="1"/>
</dbReference>
<organism evidence="4 5">
    <name type="scientific">Cysteiniphilum litorale</name>
    <dbReference type="NCBI Taxonomy" id="2056700"/>
    <lineage>
        <taxon>Bacteria</taxon>
        <taxon>Pseudomonadati</taxon>
        <taxon>Pseudomonadota</taxon>
        <taxon>Gammaproteobacteria</taxon>
        <taxon>Thiotrichales</taxon>
        <taxon>Fastidiosibacteraceae</taxon>
        <taxon>Cysteiniphilum</taxon>
    </lineage>
</organism>
<comment type="similarity">
    <text evidence="1 3">Belongs to the short-chain dehydrogenases/reductases (SDR) family.</text>
</comment>
<dbReference type="Proteomes" id="UP000636949">
    <property type="component" value="Unassembled WGS sequence"/>
</dbReference>
<dbReference type="PROSITE" id="PS00061">
    <property type="entry name" value="ADH_SHORT"/>
    <property type="match status" value="1"/>
</dbReference>
<accession>A0A8J3E7X1</accession>
<evidence type="ECO:0000313" key="4">
    <source>
        <dbReference type="EMBL" id="GGF89652.1"/>
    </source>
</evidence>
<evidence type="ECO:0000256" key="2">
    <source>
        <dbReference type="ARBA" id="ARBA00023002"/>
    </source>
</evidence>
<dbReference type="PANTHER" id="PTHR44169:SF6">
    <property type="entry name" value="NADPH-DEPENDENT 1-ACYLDIHYDROXYACETONE PHOSPHATE REDUCTASE"/>
    <property type="match status" value="1"/>
</dbReference>
<dbReference type="Gene3D" id="3.40.50.720">
    <property type="entry name" value="NAD(P)-binding Rossmann-like Domain"/>
    <property type="match status" value="1"/>
</dbReference>
<keyword evidence="2" id="KW-0560">Oxidoreductase</keyword>
<protein>
    <submittedName>
        <fullName evidence="4">Short-chain dehydrogenase/reductase</fullName>
    </submittedName>
</protein>
<dbReference type="InterPro" id="IPR020904">
    <property type="entry name" value="Sc_DH/Rdtase_CS"/>
</dbReference>
<dbReference type="AlphaFoldDB" id="A0A8J3E7X1"/>
<dbReference type="PRINTS" id="PR00081">
    <property type="entry name" value="GDHRDH"/>
</dbReference>
<comment type="caution">
    <text evidence="4">The sequence shown here is derived from an EMBL/GenBank/DDBJ whole genome shotgun (WGS) entry which is preliminary data.</text>
</comment>
<evidence type="ECO:0000256" key="3">
    <source>
        <dbReference type="RuleBase" id="RU000363"/>
    </source>
</evidence>
<reference evidence="4" key="2">
    <citation type="submission" date="2020-09" db="EMBL/GenBank/DDBJ databases">
        <authorList>
            <person name="Sun Q."/>
            <person name="Zhou Y."/>
        </authorList>
    </citation>
    <scope>NUCLEOTIDE SEQUENCE</scope>
    <source>
        <strain evidence="4">CGMCC 1.15758</strain>
    </source>
</reference>
<gene>
    <name evidence="4" type="ORF">GCM10010995_03720</name>
</gene>
<dbReference type="GO" id="GO:0016491">
    <property type="term" value="F:oxidoreductase activity"/>
    <property type="evidence" value="ECO:0007669"/>
    <property type="project" value="UniProtKB-KW"/>
</dbReference>
<dbReference type="OrthoDB" id="9810734at2"/>
<proteinExistence type="inferred from homology"/>
<dbReference type="PRINTS" id="PR00080">
    <property type="entry name" value="SDRFAMILY"/>
</dbReference>
<sequence length="272" mass="30333">MDKQTILITGCSHGGIGYATAKYLKTQGHRVFASARKPEDVEKLTAEGFETYLIDVLDDAQIDAALADILHKTGGTLDVLFNNAGFSQAGALEDIPTKHIKEQFDTNFFALHNLTCKALKIMRKQGHGKIIQHGSVLGLVSLKYRGAYNASKYAIEGLVDTMRQELRGSNIHMTILNTGPVTSKIRENSMKTVKNIEFKNSVHLSDYKKLMSGNHKPVPFNEEAIAVAKVVEKILKAKNPAPRYSITKFTRIAKFLKWMLPSRALERVLSRY</sequence>
<reference evidence="4" key="1">
    <citation type="journal article" date="2014" name="Int. J. Syst. Evol. Microbiol.">
        <title>Complete genome sequence of Corynebacterium casei LMG S-19264T (=DSM 44701T), isolated from a smear-ripened cheese.</title>
        <authorList>
            <consortium name="US DOE Joint Genome Institute (JGI-PGF)"/>
            <person name="Walter F."/>
            <person name="Albersmeier A."/>
            <person name="Kalinowski J."/>
            <person name="Ruckert C."/>
        </authorList>
    </citation>
    <scope>NUCLEOTIDE SEQUENCE</scope>
    <source>
        <strain evidence="4">CGMCC 1.15758</strain>
    </source>
</reference>
<dbReference type="PANTHER" id="PTHR44169">
    <property type="entry name" value="NADPH-DEPENDENT 1-ACYLDIHYDROXYACETONE PHOSPHATE REDUCTASE"/>
    <property type="match status" value="1"/>
</dbReference>